<dbReference type="Pfam" id="PF00849">
    <property type="entry name" value="PseudoU_synth_2"/>
    <property type="match status" value="1"/>
</dbReference>
<evidence type="ECO:0000259" key="4">
    <source>
        <dbReference type="Pfam" id="PF00849"/>
    </source>
</evidence>
<comment type="caution">
    <text evidence="5">The sequence shown here is derived from an EMBL/GenBank/DDBJ whole genome shotgun (WGS) entry which is preliminary data.</text>
</comment>
<dbReference type="SUPFAM" id="SSF55120">
    <property type="entry name" value="Pseudouridine synthase"/>
    <property type="match status" value="2"/>
</dbReference>
<sequence>MPRPHRYVTEEPHIPFELDVLYEDERIIVVDKPHFLATMPRGMWYRQTALIRLRERLGEPDITPAHRLDRMTAGVLVFVRDKASRGAYQMLFQNKQAAKVYECLAPCRPIARPRYGTIEPIAPPRPFPLVRRSHITKLRGTMAAFEEPGTVNAETLIERGERLMPVAPVRLPSHALYGVRASACRFETTPVRQDHSGLPGDAGDADIAGLAGISRIAGISRLVDASRIAGLEDGIHADAAGSMTCRYTLHPRTGKTHQLRVHMNSLGLPIVGDDFYPRIETRAYDDFSRPLQLVARRLAFIDPITDEPREFVSRVPLQAASCRRHP</sequence>
<name>A0A087CXG5_9BIFI</name>
<comment type="catalytic activity">
    <reaction evidence="1">
        <text>a uridine in RNA = a pseudouridine in RNA</text>
        <dbReference type="Rhea" id="RHEA:48348"/>
        <dbReference type="Rhea" id="RHEA-COMP:12068"/>
        <dbReference type="Rhea" id="RHEA-COMP:12069"/>
        <dbReference type="ChEBI" id="CHEBI:65314"/>
        <dbReference type="ChEBI" id="CHEBI:65315"/>
    </reaction>
</comment>
<dbReference type="GO" id="GO:0003723">
    <property type="term" value="F:RNA binding"/>
    <property type="evidence" value="ECO:0007669"/>
    <property type="project" value="InterPro"/>
</dbReference>
<dbReference type="InterPro" id="IPR006224">
    <property type="entry name" value="PsdUridine_synth_RluA-like_CS"/>
</dbReference>
<dbReference type="AlphaFoldDB" id="A0A087CXG5"/>
<dbReference type="eggNOG" id="COG0564">
    <property type="taxonomic scope" value="Bacteria"/>
</dbReference>
<dbReference type="GO" id="GO:0140098">
    <property type="term" value="F:catalytic activity, acting on RNA"/>
    <property type="evidence" value="ECO:0007669"/>
    <property type="project" value="UniProtKB-ARBA"/>
</dbReference>
<dbReference type="EMBL" id="JGZK01000002">
    <property type="protein sequence ID" value="KFI87965.1"/>
    <property type="molecule type" value="Genomic_DNA"/>
</dbReference>
<feature type="domain" description="Pseudouridine synthase RsuA/RluA-like" evidence="4">
    <location>
        <begin position="27"/>
        <end position="265"/>
    </location>
</feature>
<reference evidence="5 6" key="1">
    <citation type="submission" date="2014-03" db="EMBL/GenBank/DDBJ databases">
        <title>Genomics of Bifidobacteria.</title>
        <authorList>
            <person name="Ventura M."/>
            <person name="Milani C."/>
            <person name="Lugli G.A."/>
        </authorList>
    </citation>
    <scope>NUCLEOTIDE SEQUENCE [LARGE SCALE GENOMIC DNA]</scope>
    <source>
        <strain evidence="5 6">DSM 23975</strain>
    </source>
</reference>
<keyword evidence="6" id="KW-1185">Reference proteome</keyword>
<dbReference type="STRING" id="1437610.BREU_0744"/>
<dbReference type="GO" id="GO:0000455">
    <property type="term" value="P:enzyme-directed rRNA pseudouridine synthesis"/>
    <property type="evidence" value="ECO:0007669"/>
    <property type="project" value="TreeGrafter"/>
</dbReference>
<dbReference type="Proteomes" id="UP000028984">
    <property type="component" value="Unassembled WGS sequence"/>
</dbReference>
<dbReference type="InterPro" id="IPR006145">
    <property type="entry name" value="PsdUridine_synth_RsuA/RluA"/>
</dbReference>
<protein>
    <recommendedName>
        <fullName evidence="2">RNA pseudouridylate synthase</fullName>
    </recommendedName>
    <alternativeName>
        <fullName evidence="3">RNA-uridine isomerase</fullName>
    </alternativeName>
</protein>
<dbReference type="Gene3D" id="3.30.2350.10">
    <property type="entry name" value="Pseudouridine synthase"/>
    <property type="match status" value="1"/>
</dbReference>
<dbReference type="PANTHER" id="PTHR21600">
    <property type="entry name" value="MITOCHONDRIAL RNA PSEUDOURIDINE SYNTHASE"/>
    <property type="match status" value="1"/>
</dbReference>
<accession>A0A087CXG5</accession>
<gene>
    <name evidence="5" type="ORF">BREU_0744</name>
</gene>
<dbReference type="PANTHER" id="PTHR21600:SF84">
    <property type="entry name" value="PSEUDOURIDINE SYNTHASE RSUA_RLUA-LIKE DOMAIN-CONTAINING PROTEIN"/>
    <property type="match status" value="1"/>
</dbReference>
<proteinExistence type="predicted"/>
<dbReference type="GO" id="GO:0009982">
    <property type="term" value="F:pseudouridine synthase activity"/>
    <property type="evidence" value="ECO:0007669"/>
    <property type="project" value="InterPro"/>
</dbReference>
<evidence type="ECO:0000313" key="5">
    <source>
        <dbReference type="EMBL" id="KFI87965.1"/>
    </source>
</evidence>
<evidence type="ECO:0000313" key="6">
    <source>
        <dbReference type="Proteomes" id="UP000028984"/>
    </source>
</evidence>
<dbReference type="InterPro" id="IPR020103">
    <property type="entry name" value="PsdUridine_synth_cat_dom_sf"/>
</dbReference>
<evidence type="ECO:0000256" key="2">
    <source>
        <dbReference type="ARBA" id="ARBA00031870"/>
    </source>
</evidence>
<evidence type="ECO:0000256" key="3">
    <source>
        <dbReference type="ARBA" id="ARBA00033164"/>
    </source>
</evidence>
<dbReference type="InterPro" id="IPR050188">
    <property type="entry name" value="RluA_PseudoU_synthase"/>
</dbReference>
<dbReference type="PROSITE" id="PS01129">
    <property type="entry name" value="PSI_RLU"/>
    <property type="match status" value="1"/>
</dbReference>
<evidence type="ECO:0000256" key="1">
    <source>
        <dbReference type="ARBA" id="ARBA00000073"/>
    </source>
</evidence>
<organism evidence="5 6">
    <name type="scientific">Bifidobacterium reuteri DSM 23975</name>
    <dbReference type="NCBI Taxonomy" id="1437610"/>
    <lineage>
        <taxon>Bacteria</taxon>
        <taxon>Bacillati</taxon>
        <taxon>Actinomycetota</taxon>
        <taxon>Actinomycetes</taxon>
        <taxon>Bifidobacteriales</taxon>
        <taxon>Bifidobacteriaceae</taxon>
        <taxon>Bifidobacterium</taxon>
    </lineage>
</organism>